<evidence type="ECO:0000313" key="3">
    <source>
        <dbReference type="Proteomes" id="UP001153148"/>
    </source>
</evidence>
<protein>
    <submittedName>
        <fullName evidence="2">Uncharacterized protein</fullName>
    </submittedName>
</protein>
<evidence type="ECO:0000313" key="2">
    <source>
        <dbReference type="EMBL" id="CAG2056984.1"/>
    </source>
</evidence>
<gene>
    <name evidence="2" type="ORF">TPAB3V08_LOCUS3966</name>
</gene>
<feature type="region of interest" description="Disordered" evidence="1">
    <location>
        <begin position="1"/>
        <end position="22"/>
    </location>
</feature>
<proteinExistence type="predicted"/>
<accession>A0ABN7NQ88</accession>
<sequence length="255" mass="27781">MSLNMGPPYRAPSSPHTPTQPQPLCSVGAPFMYVNGGGGGGSYAPPYGQQQQQSTQYVPPALISNMGIYRSNMKPLCSVGAPFMYVNGGGGGGSYAPPYGQQQQQSTQYVPPALISNMGIYRSNMKIMSSVRSSPPPRPPRDGSGGPKPPYNSRSPSSASKEHYVKCAVKSPSSATPRWIWRSKATVLTVDPRPVPVKNVTMMAQTKCIAMHRCQCWEYTLCQTKRERVIFKEYHNWTSGCATIVLVLSHGEIFN</sequence>
<reference evidence="2" key="1">
    <citation type="submission" date="2021-03" db="EMBL/GenBank/DDBJ databases">
        <authorList>
            <person name="Tran Van P."/>
        </authorList>
    </citation>
    <scope>NUCLEOTIDE SEQUENCE</scope>
</reference>
<feature type="compositionally biased region" description="Low complexity" evidence="1">
    <location>
        <begin position="12"/>
        <end position="22"/>
    </location>
</feature>
<keyword evidence="3" id="KW-1185">Reference proteome</keyword>
<comment type="caution">
    <text evidence="2">The sequence shown here is derived from an EMBL/GenBank/DDBJ whole genome shotgun (WGS) entry which is preliminary data.</text>
</comment>
<dbReference type="Proteomes" id="UP001153148">
    <property type="component" value="Unassembled WGS sequence"/>
</dbReference>
<evidence type="ECO:0000256" key="1">
    <source>
        <dbReference type="SAM" id="MobiDB-lite"/>
    </source>
</evidence>
<dbReference type="EMBL" id="CAJPIN010004687">
    <property type="protein sequence ID" value="CAG2056984.1"/>
    <property type="molecule type" value="Genomic_DNA"/>
</dbReference>
<name>A0ABN7NQ88_TIMPD</name>
<feature type="region of interest" description="Disordered" evidence="1">
    <location>
        <begin position="129"/>
        <end position="159"/>
    </location>
</feature>
<organism evidence="2 3">
    <name type="scientific">Timema podura</name>
    <name type="common">Walking stick</name>
    <dbReference type="NCBI Taxonomy" id="61482"/>
    <lineage>
        <taxon>Eukaryota</taxon>
        <taxon>Metazoa</taxon>
        <taxon>Ecdysozoa</taxon>
        <taxon>Arthropoda</taxon>
        <taxon>Hexapoda</taxon>
        <taxon>Insecta</taxon>
        <taxon>Pterygota</taxon>
        <taxon>Neoptera</taxon>
        <taxon>Polyneoptera</taxon>
        <taxon>Phasmatodea</taxon>
        <taxon>Timematodea</taxon>
        <taxon>Timematoidea</taxon>
        <taxon>Timematidae</taxon>
        <taxon>Timema</taxon>
    </lineage>
</organism>